<sequence length="228" mass="23701">MATLPTAQDVRNAREQASAVVTTVLEQARTPLLAALGAGDLAAKAVVDALGKAREAAKDGAEAAKSAADELPKDLTGLRAKLEPAELRKLVDAYTQAALQLYGYLAERGEEALETLRNTPQLQKALSQVEEGTKVAQGRVEEVVTDVRELADDVLGKVTRRTRAAGEKVADATERAAEDVAEAVVDAGAEAASATRSTTRKAANRTEAAKPAAKSTAAKKSTNGKANA</sequence>
<accession>A0ABV5ZXQ3</accession>
<organism evidence="2 3">
    <name type="scientific">Allokutzneria oryzae</name>
    <dbReference type="NCBI Taxonomy" id="1378989"/>
    <lineage>
        <taxon>Bacteria</taxon>
        <taxon>Bacillati</taxon>
        <taxon>Actinomycetota</taxon>
        <taxon>Actinomycetes</taxon>
        <taxon>Pseudonocardiales</taxon>
        <taxon>Pseudonocardiaceae</taxon>
        <taxon>Allokutzneria</taxon>
    </lineage>
</organism>
<feature type="region of interest" description="Disordered" evidence="1">
    <location>
        <begin position="187"/>
        <end position="228"/>
    </location>
</feature>
<feature type="compositionally biased region" description="Low complexity" evidence="1">
    <location>
        <begin position="187"/>
        <end position="197"/>
    </location>
</feature>
<reference evidence="2 3" key="1">
    <citation type="submission" date="2024-09" db="EMBL/GenBank/DDBJ databases">
        <authorList>
            <person name="Sun Q."/>
            <person name="Mori K."/>
        </authorList>
    </citation>
    <scope>NUCLEOTIDE SEQUENCE [LARGE SCALE GENOMIC DNA]</scope>
    <source>
        <strain evidence="2 3">TBRC 7907</strain>
    </source>
</reference>
<gene>
    <name evidence="2" type="ORF">ACFFQA_14585</name>
</gene>
<name>A0ABV5ZXQ3_9PSEU</name>
<comment type="caution">
    <text evidence="2">The sequence shown here is derived from an EMBL/GenBank/DDBJ whole genome shotgun (WGS) entry which is preliminary data.</text>
</comment>
<dbReference type="Gene3D" id="1.20.120.20">
    <property type="entry name" value="Apolipoprotein"/>
    <property type="match status" value="1"/>
</dbReference>
<evidence type="ECO:0008006" key="4">
    <source>
        <dbReference type="Google" id="ProtNLM"/>
    </source>
</evidence>
<evidence type="ECO:0000313" key="3">
    <source>
        <dbReference type="Proteomes" id="UP001589693"/>
    </source>
</evidence>
<evidence type="ECO:0000313" key="2">
    <source>
        <dbReference type="EMBL" id="MFB9905160.1"/>
    </source>
</evidence>
<dbReference type="RefSeq" id="WP_377852458.1">
    <property type="nucleotide sequence ID" value="NZ_JBHLZU010000011.1"/>
</dbReference>
<evidence type="ECO:0000256" key="1">
    <source>
        <dbReference type="SAM" id="MobiDB-lite"/>
    </source>
</evidence>
<dbReference type="EMBL" id="JBHLZU010000011">
    <property type="protein sequence ID" value="MFB9905160.1"/>
    <property type="molecule type" value="Genomic_DNA"/>
</dbReference>
<feature type="compositionally biased region" description="Low complexity" evidence="1">
    <location>
        <begin position="204"/>
        <end position="228"/>
    </location>
</feature>
<protein>
    <recommendedName>
        <fullName evidence="4">Heparin binding hemagglutinin HbhA</fullName>
    </recommendedName>
</protein>
<keyword evidence="3" id="KW-1185">Reference proteome</keyword>
<proteinExistence type="predicted"/>
<dbReference type="Proteomes" id="UP001589693">
    <property type="component" value="Unassembled WGS sequence"/>
</dbReference>